<organism evidence="1 2">
    <name type="scientific">Xylella fastidiosa subsp. sandyi Ann-1</name>
    <dbReference type="NCBI Taxonomy" id="155920"/>
    <lineage>
        <taxon>Bacteria</taxon>
        <taxon>Pseudomonadati</taxon>
        <taxon>Pseudomonadota</taxon>
        <taxon>Gammaproteobacteria</taxon>
        <taxon>Lysobacterales</taxon>
        <taxon>Lysobacteraceae</taxon>
        <taxon>Xylella</taxon>
    </lineage>
</organism>
<accession>A0A060H4D4</accession>
<name>A0A060H4D4_XYLFS</name>
<sequence length="29" mass="3323">MQMLHAFPVAQMCGALLMVMALQNSYEMY</sequence>
<protein>
    <submittedName>
        <fullName evidence="1">Uncharacterized protein</fullName>
    </submittedName>
</protein>
<proteinExistence type="predicted"/>
<dbReference type="AlphaFoldDB" id="A0A060H4D4"/>
<dbReference type="HOGENOM" id="CLU_3410535_0_0_6"/>
<evidence type="ECO:0000313" key="2">
    <source>
        <dbReference type="Proteomes" id="UP000027215"/>
    </source>
</evidence>
<reference evidence="1 2" key="1">
    <citation type="submission" date="2013-08" db="EMBL/GenBank/DDBJ databases">
        <authorList>
            <person name="Stouthamer R."/>
            <person name="Nunney L."/>
        </authorList>
    </citation>
    <scope>NUCLEOTIDE SEQUENCE [LARGE SCALE GENOMIC DNA]</scope>
    <source>
        <strain evidence="2">ann-1</strain>
    </source>
</reference>
<gene>
    <name evidence="1" type="ORF">D934_12605</name>
</gene>
<evidence type="ECO:0000313" key="1">
    <source>
        <dbReference type="EMBL" id="AIC11644.1"/>
    </source>
</evidence>
<dbReference type="Proteomes" id="UP000027215">
    <property type="component" value="Chromosome"/>
</dbReference>
<dbReference type="KEGG" id="xfs:D934_12605"/>
<dbReference type="EMBL" id="CP006696">
    <property type="protein sequence ID" value="AIC11644.1"/>
    <property type="molecule type" value="Genomic_DNA"/>
</dbReference>
<dbReference type="PATRIC" id="fig|155920.8.peg.2964"/>